<feature type="domain" description="PIN" evidence="2">
    <location>
        <begin position="44"/>
        <end position="149"/>
    </location>
</feature>
<protein>
    <submittedName>
        <fullName evidence="3">Putative toxin-antitoxin system toxin component, PIN family</fullName>
    </submittedName>
</protein>
<organism evidence="3">
    <name type="scientific">Candidatus Kentrum sp. FW</name>
    <dbReference type="NCBI Taxonomy" id="2126338"/>
    <lineage>
        <taxon>Bacteria</taxon>
        <taxon>Pseudomonadati</taxon>
        <taxon>Pseudomonadota</taxon>
        <taxon>Gammaproteobacteria</taxon>
        <taxon>Candidatus Kentrum</taxon>
    </lineage>
</organism>
<dbReference type="InterPro" id="IPR002850">
    <property type="entry name" value="PIN_toxin-like"/>
</dbReference>
<gene>
    <name evidence="3" type="ORF">BECKFW1821C_GA0114237_107210</name>
</gene>
<proteinExistence type="predicted"/>
<name>A0A450TZ76_9GAMM</name>
<reference evidence="3" key="1">
    <citation type="submission" date="2019-02" db="EMBL/GenBank/DDBJ databases">
        <authorList>
            <person name="Gruber-Vodicka R. H."/>
            <person name="Seah K. B. B."/>
        </authorList>
    </citation>
    <scope>NUCLEOTIDE SEQUENCE</scope>
    <source>
        <strain evidence="3">BECK_BZ131</strain>
    </source>
</reference>
<dbReference type="Pfam" id="PF13470">
    <property type="entry name" value="PIN_3"/>
    <property type="match status" value="1"/>
</dbReference>
<accession>A0A450TZ76</accession>
<dbReference type="PANTHER" id="PTHR34610">
    <property type="entry name" value="SSL7007 PROTEIN"/>
    <property type="match status" value="1"/>
</dbReference>
<feature type="compositionally biased region" description="Polar residues" evidence="1">
    <location>
        <begin position="1"/>
        <end position="17"/>
    </location>
</feature>
<dbReference type="EMBL" id="CAADFE010000072">
    <property type="protein sequence ID" value="VFJ75348.1"/>
    <property type="molecule type" value="Genomic_DNA"/>
</dbReference>
<sequence length="177" mass="20002">MAGTSTNHQPPTTNHAKGSQLFDPQSKAIGPTDPRLGLRIPIIVLISVLIGARGPNREILKRCLQGKYRPLISNILFFEYEDTCNRKQILESCPLTDWEVRELLDAFYSVCHWVSIHYPWRPDSQDEGDNFLIELALAGNASAVVTNNVGDFRNMDLYFPGLRMVTPDQLLKMTTWG</sequence>
<feature type="region of interest" description="Disordered" evidence="1">
    <location>
        <begin position="1"/>
        <end position="25"/>
    </location>
</feature>
<dbReference type="PANTHER" id="PTHR34610:SF3">
    <property type="entry name" value="SSL7007 PROTEIN"/>
    <property type="match status" value="1"/>
</dbReference>
<dbReference type="CDD" id="cd09854">
    <property type="entry name" value="PIN_VapC-like"/>
    <property type="match status" value="1"/>
</dbReference>
<evidence type="ECO:0000313" key="3">
    <source>
        <dbReference type="EMBL" id="VFJ75348.1"/>
    </source>
</evidence>
<dbReference type="SUPFAM" id="SSF88723">
    <property type="entry name" value="PIN domain-like"/>
    <property type="match status" value="1"/>
</dbReference>
<dbReference type="NCBIfam" id="TIGR00305">
    <property type="entry name" value="putative toxin-antitoxin system toxin component, PIN family"/>
    <property type="match status" value="1"/>
</dbReference>
<dbReference type="InterPro" id="IPR029060">
    <property type="entry name" value="PIN-like_dom_sf"/>
</dbReference>
<dbReference type="InterPro" id="IPR002716">
    <property type="entry name" value="PIN_dom"/>
</dbReference>
<dbReference type="AlphaFoldDB" id="A0A450TZ76"/>
<evidence type="ECO:0000259" key="2">
    <source>
        <dbReference type="Pfam" id="PF13470"/>
    </source>
</evidence>
<evidence type="ECO:0000256" key="1">
    <source>
        <dbReference type="SAM" id="MobiDB-lite"/>
    </source>
</evidence>